<dbReference type="InParanoid" id="A0A7N2LFR6"/>
<dbReference type="InterPro" id="IPR023828">
    <property type="entry name" value="Peptidase_S8_Ser-AS"/>
</dbReference>
<dbReference type="CDD" id="cd04852">
    <property type="entry name" value="Peptidases_S8_3"/>
    <property type="match status" value="1"/>
</dbReference>
<dbReference type="GO" id="GO:0005576">
    <property type="term" value="C:extracellular region"/>
    <property type="evidence" value="ECO:0007669"/>
    <property type="project" value="UniProtKB-SubCell"/>
</dbReference>
<feature type="transmembrane region" description="Helical" evidence="11">
    <location>
        <begin position="7"/>
        <end position="28"/>
    </location>
</feature>
<dbReference type="Gene3D" id="3.50.30.30">
    <property type="match status" value="1"/>
</dbReference>
<evidence type="ECO:0008006" key="17">
    <source>
        <dbReference type="Google" id="ProtNLM"/>
    </source>
</evidence>
<keyword evidence="4 9" id="KW-0645">Protease</keyword>
<accession>A0A7N2LFR6</accession>
<dbReference type="CDD" id="cd02120">
    <property type="entry name" value="PA_subtilisin_like"/>
    <property type="match status" value="1"/>
</dbReference>
<dbReference type="InterPro" id="IPR041469">
    <property type="entry name" value="Subtilisin-like_FN3"/>
</dbReference>
<dbReference type="PROSITE" id="PS51892">
    <property type="entry name" value="SUBTILASE"/>
    <property type="match status" value="1"/>
</dbReference>
<proteinExistence type="inferred from homology"/>
<dbReference type="FunFam" id="3.40.50.200:FF:000006">
    <property type="entry name" value="Subtilisin-like protease SBT1.5"/>
    <property type="match status" value="1"/>
</dbReference>
<dbReference type="PROSITE" id="PS00138">
    <property type="entry name" value="SUBTILASE_SER"/>
    <property type="match status" value="1"/>
</dbReference>
<dbReference type="InterPro" id="IPR000209">
    <property type="entry name" value="Peptidase_S8/S53_dom"/>
</dbReference>
<keyword evidence="11" id="KW-0812">Transmembrane</keyword>
<dbReference type="Pfam" id="PF05922">
    <property type="entry name" value="Inhibitor_I9"/>
    <property type="match status" value="1"/>
</dbReference>
<dbReference type="GO" id="GO:0009609">
    <property type="term" value="P:response to symbiotic bacterium"/>
    <property type="evidence" value="ECO:0007669"/>
    <property type="project" value="UniProtKB-ARBA"/>
</dbReference>
<feature type="domain" description="Inhibitor I9" evidence="13">
    <location>
        <begin position="34"/>
        <end position="111"/>
    </location>
</feature>
<name>A0A7N2LFR6_QUELO</name>
<evidence type="ECO:0000256" key="6">
    <source>
        <dbReference type="ARBA" id="ARBA00022801"/>
    </source>
</evidence>
<comment type="similarity">
    <text evidence="2 9">Belongs to the peptidase S8 family.</text>
</comment>
<dbReference type="GO" id="GO:0006508">
    <property type="term" value="P:proteolysis"/>
    <property type="evidence" value="ECO:0007669"/>
    <property type="project" value="UniProtKB-KW"/>
</dbReference>
<feature type="active site" description="Charge relay system" evidence="8 9">
    <location>
        <position position="202"/>
    </location>
</feature>
<dbReference type="InterPro" id="IPR037045">
    <property type="entry name" value="S8pro/Inhibitor_I9_sf"/>
</dbReference>
<evidence type="ECO:0000313" key="16">
    <source>
        <dbReference type="Proteomes" id="UP000594261"/>
    </source>
</evidence>
<dbReference type="Gene3D" id="2.60.40.2310">
    <property type="match status" value="1"/>
</dbReference>
<feature type="active site" description="Charge relay system" evidence="8 9">
    <location>
        <position position="529"/>
    </location>
</feature>
<dbReference type="Proteomes" id="UP000594261">
    <property type="component" value="Chromosome 4"/>
</dbReference>
<dbReference type="FunCoup" id="A0A7N2LFR6">
    <property type="interactions" value="2"/>
</dbReference>
<evidence type="ECO:0000256" key="10">
    <source>
        <dbReference type="SAM" id="MobiDB-lite"/>
    </source>
</evidence>
<keyword evidence="7 9" id="KW-0720">Serine protease</keyword>
<dbReference type="Pfam" id="PF17766">
    <property type="entry name" value="fn3_6"/>
    <property type="match status" value="1"/>
</dbReference>
<dbReference type="Gramene" id="QL04p053765:mrna">
    <property type="protein sequence ID" value="QL04p053765:mrna"/>
    <property type="gene ID" value="QL04p053765"/>
</dbReference>
<keyword evidence="5" id="KW-0732">Signal</keyword>
<feature type="region of interest" description="Disordered" evidence="10">
    <location>
        <begin position="189"/>
        <end position="208"/>
    </location>
</feature>
<organism evidence="15 16">
    <name type="scientific">Quercus lobata</name>
    <name type="common">Valley oak</name>
    <dbReference type="NCBI Taxonomy" id="97700"/>
    <lineage>
        <taxon>Eukaryota</taxon>
        <taxon>Viridiplantae</taxon>
        <taxon>Streptophyta</taxon>
        <taxon>Embryophyta</taxon>
        <taxon>Tracheophyta</taxon>
        <taxon>Spermatophyta</taxon>
        <taxon>Magnoliopsida</taxon>
        <taxon>eudicotyledons</taxon>
        <taxon>Gunneridae</taxon>
        <taxon>Pentapetalae</taxon>
        <taxon>rosids</taxon>
        <taxon>fabids</taxon>
        <taxon>Fagales</taxon>
        <taxon>Fagaceae</taxon>
        <taxon>Quercus</taxon>
    </lineage>
</organism>
<dbReference type="InterPro" id="IPR015500">
    <property type="entry name" value="Peptidase_S8_subtilisin-rel"/>
</dbReference>
<dbReference type="InterPro" id="IPR034197">
    <property type="entry name" value="Peptidases_S8_3"/>
</dbReference>
<feature type="active site" description="Charge relay system" evidence="8 9">
    <location>
        <position position="141"/>
    </location>
</feature>
<dbReference type="SUPFAM" id="SSF52743">
    <property type="entry name" value="Subtilisin-like"/>
    <property type="match status" value="1"/>
</dbReference>
<evidence type="ECO:0000256" key="7">
    <source>
        <dbReference type="ARBA" id="ARBA00022825"/>
    </source>
</evidence>
<evidence type="ECO:0000259" key="14">
    <source>
        <dbReference type="Pfam" id="PF17766"/>
    </source>
</evidence>
<evidence type="ECO:0000256" key="8">
    <source>
        <dbReference type="PIRSR" id="PIRSR615500-1"/>
    </source>
</evidence>
<evidence type="ECO:0000256" key="9">
    <source>
        <dbReference type="PROSITE-ProRule" id="PRU01240"/>
    </source>
</evidence>
<evidence type="ECO:0000259" key="13">
    <source>
        <dbReference type="Pfam" id="PF05922"/>
    </source>
</evidence>
<feature type="domain" description="Peptidase S8/S53" evidence="12">
    <location>
        <begin position="133"/>
        <end position="580"/>
    </location>
</feature>
<dbReference type="EnsemblPlants" id="QL04p053765:mrna">
    <property type="protein sequence ID" value="QL04p053765:mrna"/>
    <property type="gene ID" value="QL04p053765"/>
</dbReference>
<dbReference type="Gene3D" id="3.40.50.200">
    <property type="entry name" value="Peptidase S8/S53 domain"/>
    <property type="match status" value="1"/>
</dbReference>
<dbReference type="InterPro" id="IPR036852">
    <property type="entry name" value="Peptidase_S8/S53_dom_sf"/>
</dbReference>
<dbReference type="Pfam" id="PF00082">
    <property type="entry name" value="Peptidase_S8"/>
    <property type="match status" value="1"/>
</dbReference>
<evidence type="ECO:0000256" key="11">
    <source>
        <dbReference type="SAM" id="Phobius"/>
    </source>
</evidence>
<keyword evidence="11" id="KW-0472">Membrane</keyword>
<evidence type="ECO:0000256" key="5">
    <source>
        <dbReference type="ARBA" id="ARBA00022729"/>
    </source>
</evidence>
<evidence type="ECO:0000313" key="15">
    <source>
        <dbReference type="EnsemblPlants" id="QL04p053765:mrna"/>
    </source>
</evidence>
<evidence type="ECO:0000256" key="2">
    <source>
        <dbReference type="ARBA" id="ARBA00011073"/>
    </source>
</evidence>
<dbReference type="InterPro" id="IPR045051">
    <property type="entry name" value="SBT"/>
</dbReference>
<evidence type="ECO:0000256" key="4">
    <source>
        <dbReference type="ARBA" id="ARBA00022670"/>
    </source>
</evidence>
<keyword evidence="6 9" id="KW-0378">Hydrolase</keyword>
<evidence type="ECO:0000256" key="3">
    <source>
        <dbReference type="ARBA" id="ARBA00022525"/>
    </source>
</evidence>
<dbReference type="OMA" id="HINDFDI"/>
<dbReference type="Gene3D" id="3.30.70.80">
    <property type="entry name" value="Peptidase S8 propeptide/proteinase inhibitor I9"/>
    <property type="match status" value="1"/>
</dbReference>
<keyword evidence="11" id="KW-1133">Transmembrane helix</keyword>
<dbReference type="GO" id="GO:0004252">
    <property type="term" value="F:serine-type endopeptidase activity"/>
    <property type="evidence" value="ECO:0007669"/>
    <property type="project" value="UniProtKB-UniRule"/>
</dbReference>
<dbReference type="PANTHER" id="PTHR10795">
    <property type="entry name" value="PROPROTEIN CONVERTASE SUBTILISIN/KEXIN"/>
    <property type="match status" value="1"/>
</dbReference>
<evidence type="ECO:0000256" key="1">
    <source>
        <dbReference type="ARBA" id="ARBA00004613"/>
    </source>
</evidence>
<dbReference type="InterPro" id="IPR010259">
    <property type="entry name" value="S8pro/Inhibitor_I9"/>
</dbReference>
<dbReference type="EMBL" id="LRBV02000004">
    <property type="status" value="NOT_ANNOTATED_CDS"/>
    <property type="molecule type" value="Genomic_DNA"/>
</dbReference>
<protein>
    <recommendedName>
        <fullName evidence="17">Cucumisin</fullName>
    </recommendedName>
</protein>
<comment type="subcellular location">
    <subcellularLocation>
        <location evidence="1">Secreted</location>
    </subcellularLocation>
</comment>
<feature type="domain" description="Subtilisin-like protease fibronectin type-III" evidence="14">
    <location>
        <begin position="635"/>
        <end position="731"/>
    </location>
</feature>
<dbReference type="PRINTS" id="PR00723">
    <property type="entry name" value="SUBTILISIN"/>
</dbReference>
<sequence>MANQASLMFNYIFTIFIIPMSVLCGASTEEKKAHIVYMGSLPKGQYSPLSHHRSMLRQTVQLDSSVETSYIRSYTRSFNGFVAKLTDIEKQRLSNMEGVISVFPSKTLQLHTTRSWDFIEFKITPGRNDQFESDIIIGVLDTGIWPESESFNDKGFGPPPSKWKGSCEGGQNFTCNNKIIGARYYGASRPNSSPSARDNHGHGSHTASTAAGNIVNDVSFFGLAQGNAKGGVPSARIAAYKICQPDGCSDEDILAGFDDAIADGVDIISVSLGAGGQAEASDFFNNSIAIGSFHAMQKGILTSQAAGNSGPSYGSTTSVAPWLISVAASTTDRLFIDKVVLGDGRTLVGKSINSFASPTTTFPLLHGTQVSIRCSVNDAMNCKPGCLDKTMVKGSYVLCNSYGGYSEAYNAGALGVVMRNEPYLDVADIVTFPALLLNATEHDLVLSYVNSTKFPKARILKSETMNDAEAPTIASFSSRGPNSITPDIIKPDLSAPGVDILAAFSPLATPSFSSSDPRHVPYTIMSGTSMACPHVSGAAAYVKAFHSEWSPSAIKSALMTTAYPISDAKSLGGEFAYGSGLVFPVEAARPGLVYEALEEDYIIMLCSIGYDAKKLQILLGDTNTACPTVTASPKDLNYPSMGAEVVPERPVNIMFNRTVTNVGIENSIYKAKIVTNSKLNIEVEPEVLTFKAVLEKKSFVVSVSGSVPVNSRLSASLVWSDGSFSVRSPIVLHAQSIRA</sequence>
<dbReference type="AlphaFoldDB" id="A0A7N2LFR6"/>
<keyword evidence="3" id="KW-0964">Secreted</keyword>
<reference evidence="15" key="2">
    <citation type="submission" date="2021-01" db="UniProtKB">
        <authorList>
            <consortium name="EnsemblPlants"/>
        </authorList>
    </citation>
    <scope>IDENTIFICATION</scope>
</reference>
<reference evidence="15 16" key="1">
    <citation type="journal article" date="2016" name="G3 (Bethesda)">
        <title>First Draft Assembly and Annotation of the Genome of a California Endemic Oak Quercus lobata Nee (Fagaceae).</title>
        <authorList>
            <person name="Sork V.L."/>
            <person name="Fitz-Gibbon S.T."/>
            <person name="Puiu D."/>
            <person name="Crepeau M."/>
            <person name="Gugger P.F."/>
            <person name="Sherman R."/>
            <person name="Stevens K."/>
            <person name="Langley C.H."/>
            <person name="Pellegrini M."/>
            <person name="Salzberg S.L."/>
        </authorList>
    </citation>
    <scope>NUCLEOTIDE SEQUENCE [LARGE SCALE GENOMIC DNA]</scope>
    <source>
        <strain evidence="15 16">cv. SW786</strain>
    </source>
</reference>
<evidence type="ECO:0000259" key="12">
    <source>
        <dbReference type="Pfam" id="PF00082"/>
    </source>
</evidence>
<keyword evidence="16" id="KW-1185">Reference proteome</keyword>